<evidence type="ECO:0008006" key="5">
    <source>
        <dbReference type="Google" id="ProtNLM"/>
    </source>
</evidence>
<gene>
    <name evidence="2" type="ORF">I3X05_19685</name>
    <name evidence="1" type="ORF">RZY48_000321</name>
</gene>
<accession>A0AAI9G7G7</accession>
<dbReference type="AlphaFoldDB" id="A0AAI9G7G7"/>
<dbReference type="Proteomes" id="UP001253463">
    <property type="component" value="Unassembled WGS sequence"/>
</dbReference>
<evidence type="ECO:0000313" key="3">
    <source>
        <dbReference type="Proteomes" id="UP000594435"/>
    </source>
</evidence>
<dbReference type="EMBL" id="CP065218">
    <property type="protein sequence ID" value="QPL56315.1"/>
    <property type="molecule type" value="Genomic_DNA"/>
</dbReference>
<protein>
    <recommendedName>
        <fullName evidence="5">Outer membrane protein beta-barrel domain-containing protein</fullName>
    </recommendedName>
</protein>
<name>A0AAI9G7G7_9VIBR</name>
<dbReference type="Proteomes" id="UP000594435">
    <property type="component" value="Chromosome 2"/>
</dbReference>
<evidence type="ECO:0000313" key="1">
    <source>
        <dbReference type="EMBL" id="ELN6930951.1"/>
    </source>
</evidence>
<evidence type="ECO:0000313" key="2">
    <source>
        <dbReference type="EMBL" id="QPL56315.1"/>
    </source>
</evidence>
<evidence type="ECO:0000313" key="4">
    <source>
        <dbReference type="Proteomes" id="UP001253463"/>
    </source>
</evidence>
<organism evidence="1 4">
    <name type="scientific">Vibrio navarrensis</name>
    <dbReference type="NCBI Taxonomy" id="29495"/>
    <lineage>
        <taxon>Bacteria</taxon>
        <taxon>Pseudomonadati</taxon>
        <taxon>Pseudomonadota</taxon>
        <taxon>Gammaproteobacteria</taxon>
        <taxon>Vibrionales</taxon>
        <taxon>Vibrionaceae</taxon>
        <taxon>Vibrio</taxon>
    </lineage>
</organism>
<reference evidence="1" key="2">
    <citation type="submission" date="2023-10" db="EMBL/GenBank/DDBJ databases">
        <authorList>
            <consortium name="PulseNet: The National Subtyping Network for Foodborne Disease Surveillance"/>
        </authorList>
    </citation>
    <scope>NUCLEOTIDE SEQUENCE</scope>
    <source>
        <strain evidence="1">PNUSAV004886</strain>
    </source>
</reference>
<sequence>MCIDIIKTLNINKELSVKKLALSKVFLLGLIASSTVNANGLSGVLGIGYGFGGDDLFKGIYDNGDSEKIKANQGVSLFGGVDVALPQDFLLRGTIGYKFDSITASNGDVSFDRIPLEFTAFKAFNEHKIGAGIAYHTAVTLECKVTNVCDGEVEFDDAAGFTVQYEYAFAPLAIGRFAVGAKYTNIDYKVSSTGEKFDGSGFDFHLSYLF</sequence>
<reference evidence="2 3" key="1">
    <citation type="submission" date="2020-11" db="EMBL/GenBank/DDBJ databases">
        <title>Complete and Circularized Genome Assembly of a human isolate of Vibrio navarrensis biotype pommerensis with MiSeq and MinION Sequence Data.</title>
        <authorList>
            <person name="Schwartz K."/>
            <person name="Borowiak M."/>
            <person name="Deneke C."/>
            <person name="Balau V."/>
            <person name="Metelmann C."/>
            <person name="Strauch E."/>
        </authorList>
    </citation>
    <scope>NUCLEOTIDE SEQUENCE [LARGE SCALE GENOMIC DNA]</scope>
    <source>
        <strain evidence="2 3">20-VB00237</strain>
    </source>
</reference>
<dbReference type="EMBL" id="ABNSCA010000001">
    <property type="protein sequence ID" value="ELN6930951.1"/>
    <property type="molecule type" value="Genomic_DNA"/>
</dbReference>
<proteinExistence type="predicted"/>